<dbReference type="AlphaFoldDB" id="A0A2Z6LQJ3"/>
<dbReference type="OrthoDB" id="1417722at2759"/>
<keyword evidence="2" id="KW-1185">Reference proteome</keyword>
<name>A0A2Z6LQJ3_TRISU</name>
<reference evidence="2" key="1">
    <citation type="journal article" date="2017" name="Front. Plant Sci.">
        <title>Climate Clever Clovers: New Paradigm to Reduce the Environmental Footprint of Ruminants by Breeding Low Methanogenic Forages Utilizing Haplotype Variation.</title>
        <authorList>
            <person name="Kaur P."/>
            <person name="Appels R."/>
            <person name="Bayer P.E."/>
            <person name="Keeble-Gagnere G."/>
            <person name="Wang J."/>
            <person name="Hirakawa H."/>
            <person name="Shirasawa K."/>
            <person name="Vercoe P."/>
            <person name="Stefanova K."/>
            <person name="Durmic Z."/>
            <person name="Nichols P."/>
            <person name="Revell C."/>
            <person name="Isobe S.N."/>
            <person name="Edwards D."/>
            <person name="Erskine W."/>
        </authorList>
    </citation>
    <scope>NUCLEOTIDE SEQUENCE [LARGE SCALE GENOMIC DNA]</scope>
    <source>
        <strain evidence="2">cv. Daliak</strain>
    </source>
</reference>
<evidence type="ECO:0000313" key="1">
    <source>
        <dbReference type="EMBL" id="GAU21334.1"/>
    </source>
</evidence>
<accession>A0A2Z6LQJ3</accession>
<protein>
    <recommendedName>
        <fullName evidence="3">Aminotransferase-like plant mobile domain-containing protein</fullName>
    </recommendedName>
</protein>
<sequence length="277" mass="31344">MRIKNTMTNINKLIAYNNTDKLSTAQKDRLLQTPFKWVVDMKDNIKVSGILLDEMLSRWDSVTHGFRVGGKTVAFTPVDVCFALGLQTVGITVPLQDKSDCHVKSLFNGKDITVDSMLEKLKDLNREEDVEDFCKVYILFALFALYFPRKSTNVCNVPFSLLDDLNMLDTYNWGQAVYDFLVDSITKAATTYAQGGAAGQEITLSGCSAVLQAVLPQQRILFAQNEELRERIFRLEEGLKLLREEGGSGKIQEDKKRCQQLVNRLFETCTSEDKMDL</sequence>
<organism evidence="1 2">
    <name type="scientific">Trifolium subterraneum</name>
    <name type="common">Subterranean clover</name>
    <dbReference type="NCBI Taxonomy" id="3900"/>
    <lineage>
        <taxon>Eukaryota</taxon>
        <taxon>Viridiplantae</taxon>
        <taxon>Streptophyta</taxon>
        <taxon>Embryophyta</taxon>
        <taxon>Tracheophyta</taxon>
        <taxon>Spermatophyta</taxon>
        <taxon>Magnoliopsida</taxon>
        <taxon>eudicotyledons</taxon>
        <taxon>Gunneridae</taxon>
        <taxon>Pentapetalae</taxon>
        <taxon>rosids</taxon>
        <taxon>fabids</taxon>
        <taxon>Fabales</taxon>
        <taxon>Fabaceae</taxon>
        <taxon>Papilionoideae</taxon>
        <taxon>50 kb inversion clade</taxon>
        <taxon>NPAAA clade</taxon>
        <taxon>Hologalegina</taxon>
        <taxon>IRL clade</taxon>
        <taxon>Trifolieae</taxon>
        <taxon>Trifolium</taxon>
    </lineage>
</organism>
<gene>
    <name evidence="1" type="ORF">TSUD_189200</name>
</gene>
<evidence type="ECO:0008006" key="3">
    <source>
        <dbReference type="Google" id="ProtNLM"/>
    </source>
</evidence>
<proteinExistence type="predicted"/>
<dbReference type="EMBL" id="DF973228">
    <property type="protein sequence ID" value="GAU21334.1"/>
    <property type="molecule type" value="Genomic_DNA"/>
</dbReference>
<dbReference type="Proteomes" id="UP000242715">
    <property type="component" value="Unassembled WGS sequence"/>
</dbReference>
<dbReference type="PANTHER" id="PTHR34835">
    <property type="entry name" value="OS07G0283600 PROTEIN-RELATED"/>
    <property type="match status" value="1"/>
</dbReference>
<evidence type="ECO:0000313" key="2">
    <source>
        <dbReference type="Proteomes" id="UP000242715"/>
    </source>
</evidence>